<protein>
    <submittedName>
        <fullName evidence="1">Capsid maturation protease</fullName>
    </submittedName>
</protein>
<dbReference type="GO" id="GO:0008233">
    <property type="term" value="F:peptidase activity"/>
    <property type="evidence" value="ECO:0007669"/>
    <property type="project" value="UniProtKB-KW"/>
</dbReference>
<organism evidence="1 2">
    <name type="scientific">Mycobacterium phage EvilGenius</name>
    <dbReference type="NCBI Taxonomy" id="1821723"/>
    <lineage>
        <taxon>Viruses</taxon>
        <taxon>Duplodnaviria</taxon>
        <taxon>Heunggongvirae</taxon>
        <taxon>Uroviricota</taxon>
        <taxon>Caudoviricetes</taxon>
        <taxon>Turbidovirus</taxon>
        <taxon>Turbidovirus evilgenius</taxon>
    </lineage>
</organism>
<dbReference type="InterPro" id="IPR057369">
    <property type="entry name" value="VG15"/>
</dbReference>
<dbReference type="GeneID" id="29126152"/>
<dbReference type="RefSeq" id="YP_009303950.1">
    <property type="nucleotide sequence ID" value="NC_031263.1"/>
</dbReference>
<accession>A0A143FS13</accession>
<reference evidence="1 2" key="1">
    <citation type="submission" date="2016-03" db="EMBL/GenBank/DDBJ databases">
        <authorList>
            <person name="Harris K.B."/>
            <person name="Belisle Haley C.R."/>
            <person name="Gagne E.R."/>
            <person name="Whitaker E."/>
            <person name="Adams J.H."/>
            <person name="Arnold E.O."/>
            <person name="Cookson J.L."/>
            <person name="Gross O.S."/>
            <person name="Hart A.J."/>
            <person name="Martin B.A."/>
            <person name="Pflugradt E.A."/>
            <person name="Pham D.H."/>
            <person name="Theriault M.E."/>
            <person name="Valentino S.M."/>
            <person name="Molloy S.D."/>
            <person name="Hutchison K.W."/>
            <person name="Bowman C.A."/>
            <person name="Russell D.A."/>
            <person name="Pope W.H."/>
            <person name="Jacobs-Sera D."/>
            <person name="Hendrix R.W."/>
            <person name="Hatfull G.F."/>
        </authorList>
    </citation>
    <scope>NUCLEOTIDE SEQUENCE [LARGE SCALE GENOMIC DNA]</scope>
</reference>
<keyword evidence="1" id="KW-0645">Protease</keyword>
<evidence type="ECO:0000313" key="1">
    <source>
        <dbReference type="EMBL" id="AMW64093.1"/>
    </source>
</evidence>
<keyword evidence="1" id="KW-0378">Hydrolase</keyword>
<keyword evidence="2" id="KW-1185">Reference proteome</keyword>
<dbReference type="OrthoDB" id="5304at10239"/>
<dbReference type="Pfam" id="PF25310">
    <property type="entry name" value="VG15"/>
    <property type="match status" value="1"/>
</dbReference>
<dbReference type="EMBL" id="KU985093">
    <property type="protein sequence ID" value="AMW64093.1"/>
    <property type="molecule type" value="Genomic_DNA"/>
</dbReference>
<dbReference type="Proteomes" id="UP000204422">
    <property type="component" value="Segment"/>
</dbReference>
<name>A0A143FS13_9CAUD</name>
<dbReference type="GO" id="GO:0006508">
    <property type="term" value="P:proteolysis"/>
    <property type="evidence" value="ECO:0007669"/>
    <property type="project" value="UniProtKB-KW"/>
</dbReference>
<dbReference type="KEGG" id="vg:29126152"/>
<proteinExistence type="predicted"/>
<gene>
    <name evidence="1" type="primary">16</name>
    <name evidence="1" type="ORF">SEA_EVILGENIUS_16</name>
</gene>
<evidence type="ECO:0000313" key="2">
    <source>
        <dbReference type="Proteomes" id="UP000204422"/>
    </source>
</evidence>
<sequence>MNPEEYAASQAVITAGLAQYVQRFASFFAGPALSLGEWARFLQTLFPEVQRRYAQAADLGRTFYDSQRALHHPELPRNERLRSELQWDWFVKNMEPARKGMSQADSPRSAVTRTALTAVREVEMAGRRQIIGAVKNDPAPQIVQGWARVATGRETCAWCLMLISRGAELNHKGNFAYRDAQSAGINLDDETVIDLWHESGQDLAKFREATKEHVEEWHTGCDCLAIPVFDVQNWPGRDAALRAQQLWIDASKEADSLIESGKARSKNKNRETINALRRRLERGDISMSNYALAA</sequence>